<organism evidence="1 2">
    <name type="scientific">Planktomarina temperata RCA23</name>
    <dbReference type="NCBI Taxonomy" id="666509"/>
    <lineage>
        <taxon>Bacteria</taxon>
        <taxon>Pseudomonadati</taxon>
        <taxon>Pseudomonadota</taxon>
        <taxon>Alphaproteobacteria</taxon>
        <taxon>Rhodobacterales</taxon>
        <taxon>Paracoccaceae</taxon>
        <taxon>Planktomarina</taxon>
    </lineage>
</organism>
<dbReference type="InterPro" id="IPR021734">
    <property type="entry name" value="DUF3303"/>
</dbReference>
<evidence type="ECO:0008006" key="3">
    <source>
        <dbReference type="Google" id="ProtNLM"/>
    </source>
</evidence>
<protein>
    <recommendedName>
        <fullName evidence="3">DUF3303 domain-containing protein</fullName>
    </recommendedName>
</protein>
<reference evidence="1 2" key="1">
    <citation type="journal article" date="2014" name="ISME J.">
        <title>Adaptation of an abundant Roseobacter RCA organism to pelagic systems revealed by genomic and transcriptomic analyses.</title>
        <authorList>
            <person name="Voget S."/>
            <person name="Wemheuer B."/>
            <person name="Brinkhoff T."/>
            <person name="Vollmers J."/>
            <person name="Dietrich S."/>
            <person name="Giebel H.A."/>
            <person name="Beardsley C."/>
            <person name="Sardemann C."/>
            <person name="Bakenhus I."/>
            <person name="Billerbeck S."/>
            <person name="Daniel R."/>
            <person name="Simon M."/>
        </authorList>
    </citation>
    <scope>NUCLEOTIDE SEQUENCE [LARGE SCALE GENOMIC DNA]</scope>
    <source>
        <strain evidence="1 2">RCA23</strain>
    </source>
</reference>
<keyword evidence="2" id="KW-1185">Reference proteome</keyword>
<gene>
    <name evidence="1" type="ORF">RCA23_c11670</name>
</gene>
<dbReference type="RefSeq" id="WP_044049537.1">
    <property type="nucleotide sequence ID" value="NZ_CP003984.1"/>
</dbReference>
<accession>A0AAN0RI76</accession>
<dbReference type="EMBL" id="CP003984">
    <property type="protein sequence ID" value="AII86715.1"/>
    <property type="molecule type" value="Genomic_DNA"/>
</dbReference>
<dbReference type="KEGG" id="ptp:RCA23_c11670"/>
<dbReference type="Proteomes" id="UP000028680">
    <property type="component" value="Chromosome"/>
</dbReference>
<dbReference type="Pfam" id="PF11746">
    <property type="entry name" value="DUF3303"/>
    <property type="match status" value="1"/>
</dbReference>
<evidence type="ECO:0000313" key="1">
    <source>
        <dbReference type="EMBL" id="AII86715.1"/>
    </source>
</evidence>
<name>A0AAN0RI76_9RHOB</name>
<evidence type="ECO:0000313" key="2">
    <source>
        <dbReference type="Proteomes" id="UP000028680"/>
    </source>
</evidence>
<dbReference type="AlphaFoldDB" id="A0AAN0RI76"/>
<sequence>MLFKFAWQHSTSARDNTIKKFMETGGMPPEGVTMLSRYHNVDGSGGFAIAETDSSAALADWALDWNGLIDVTITPIMDDETISGALGKHFS</sequence>
<proteinExistence type="predicted"/>